<dbReference type="Gene3D" id="3.40.50.300">
    <property type="entry name" value="P-loop containing nucleotide triphosphate hydrolases"/>
    <property type="match status" value="1"/>
</dbReference>
<dbReference type="InterPro" id="IPR027417">
    <property type="entry name" value="P-loop_NTPase"/>
</dbReference>
<evidence type="ECO:0000256" key="3">
    <source>
        <dbReference type="ARBA" id="ARBA00022741"/>
    </source>
</evidence>
<dbReference type="PANTHER" id="PTHR43875:SF15">
    <property type="entry name" value="TREHALOSE IMPORT ATP-BINDING PROTEIN SUGC"/>
    <property type="match status" value="1"/>
</dbReference>
<dbReference type="InterPro" id="IPR003593">
    <property type="entry name" value="AAA+_ATPase"/>
</dbReference>
<dbReference type="PROSITE" id="PS50893">
    <property type="entry name" value="ABC_TRANSPORTER_2"/>
    <property type="match status" value="1"/>
</dbReference>
<dbReference type="Pfam" id="PF00005">
    <property type="entry name" value="ABC_tran"/>
    <property type="match status" value="1"/>
</dbReference>
<keyword evidence="6" id="KW-0472">Membrane</keyword>
<dbReference type="GO" id="GO:0055052">
    <property type="term" value="C:ATP-binding cassette (ABC) transporter complex, substrate-binding subunit-containing"/>
    <property type="evidence" value="ECO:0007669"/>
    <property type="project" value="TreeGrafter"/>
</dbReference>
<dbReference type="SUPFAM" id="SSF52540">
    <property type="entry name" value="P-loop containing nucleoside triphosphate hydrolases"/>
    <property type="match status" value="1"/>
</dbReference>
<dbReference type="InterPro" id="IPR003439">
    <property type="entry name" value="ABC_transporter-like_ATP-bd"/>
</dbReference>
<keyword evidence="2" id="KW-1003">Cell membrane</keyword>
<dbReference type="InterPro" id="IPR047641">
    <property type="entry name" value="ABC_transpr_MalK/UgpC-like"/>
</dbReference>
<name>A0A7C5DAM5_UNCW3</name>
<dbReference type="GO" id="GO:0015408">
    <property type="term" value="F:ABC-type ferric iron transporter activity"/>
    <property type="evidence" value="ECO:0007669"/>
    <property type="project" value="InterPro"/>
</dbReference>
<dbReference type="Proteomes" id="UP000886110">
    <property type="component" value="Unassembled WGS sequence"/>
</dbReference>
<dbReference type="CDD" id="cd03259">
    <property type="entry name" value="ABC_Carb_Solutes_like"/>
    <property type="match status" value="1"/>
</dbReference>
<comment type="caution">
    <text evidence="8">The sequence shown here is derived from an EMBL/GenBank/DDBJ whole genome shotgun (WGS) entry which is preliminary data.</text>
</comment>
<organism evidence="8">
    <name type="scientific">candidate division WOR-3 bacterium</name>
    <dbReference type="NCBI Taxonomy" id="2052148"/>
    <lineage>
        <taxon>Bacteria</taxon>
        <taxon>Bacteria division WOR-3</taxon>
    </lineage>
</organism>
<dbReference type="InterPro" id="IPR015853">
    <property type="entry name" value="ABC_transpr_FbpC"/>
</dbReference>
<proteinExistence type="predicted"/>
<dbReference type="GO" id="GO:0005524">
    <property type="term" value="F:ATP binding"/>
    <property type="evidence" value="ECO:0007669"/>
    <property type="project" value="UniProtKB-KW"/>
</dbReference>
<evidence type="ECO:0000256" key="6">
    <source>
        <dbReference type="ARBA" id="ARBA00023136"/>
    </source>
</evidence>
<dbReference type="AlphaFoldDB" id="A0A7C5DAM5"/>
<keyword evidence="5" id="KW-1278">Translocase</keyword>
<evidence type="ECO:0000256" key="1">
    <source>
        <dbReference type="ARBA" id="ARBA00022448"/>
    </source>
</evidence>
<gene>
    <name evidence="8" type="ORF">ENL19_00930</name>
</gene>
<protein>
    <submittedName>
        <fullName evidence="8">ABC transporter ATP-binding protein</fullName>
    </submittedName>
</protein>
<keyword evidence="3" id="KW-0547">Nucleotide-binding</keyword>
<evidence type="ECO:0000313" key="8">
    <source>
        <dbReference type="EMBL" id="HHE04606.1"/>
    </source>
</evidence>
<keyword evidence="4 8" id="KW-0067">ATP-binding</keyword>
<keyword evidence="1" id="KW-0813">Transport</keyword>
<sequence length="322" mass="36605">MTILRLEGIEKRILRKEILQDISIQIKKRSFTVILGPMGAGKTTLFKIIAGCIKPNKGRIYLRGEDVTDLPPQKRKVAMVFQTFNLYPNLTVYENIASPLRAVHKSNHEIKKKVLNQAEILGISSLLYKHVYELSGGEGQRVLIARALVKEADIYLFDEPLTNLDYKLREGMAREMKNILSAEGFEGTILYATPNYEEALSMSTTNSNTILLQNGKIIWSGTTLSSYLKPPCIAFAENFPSPPMNFFESRLIEEKDDVYLFANDEIKLKVTHLKDVFQENEYILGLYPYSLHTEKKDEKMIPIIFSLILAEVNPSGTTLHLE</sequence>
<dbReference type="GO" id="GO:0016887">
    <property type="term" value="F:ATP hydrolysis activity"/>
    <property type="evidence" value="ECO:0007669"/>
    <property type="project" value="InterPro"/>
</dbReference>
<dbReference type="SMART" id="SM00382">
    <property type="entry name" value="AAA"/>
    <property type="match status" value="1"/>
</dbReference>
<evidence type="ECO:0000259" key="7">
    <source>
        <dbReference type="PROSITE" id="PS50893"/>
    </source>
</evidence>
<dbReference type="EMBL" id="DRTB01000060">
    <property type="protein sequence ID" value="HHE04606.1"/>
    <property type="molecule type" value="Genomic_DNA"/>
</dbReference>
<evidence type="ECO:0000256" key="2">
    <source>
        <dbReference type="ARBA" id="ARBA00022475"/>
    </source>
</evidence>
<dbReference type="PANTHER" id="PTHR43875">
    <property type="entry name" value="MALTODEXTRIN IMPORT ATP-BINDING PROTEIN MSMX"/>
    <property type="match status" value="1"/>
</dbReference>
<evidence type="ECO:0000256" key="5">
    <source>
        <dbReference type="ARBA" id="ARBA00022967"/>
    </source>
</evidence>
<evidence type="ECO:0000256" key="4">
    <source>
        <dbReference type="ARBA" id="ARBA00022840"/>
    </source>
</evidence>
<feature type="domain" description="ABC transporter" evidence="7">
    <location>
        <begin position="4"/>
        <end position="239"/>
    </location>
</feature>
<reference evidence="8" key="1">
    <citation type="journal article" date="2020" name="mSystems">
        <title>Genome- and Community-Level Interaction Insights into Carbon Utilization and Element Cycling Functions of Hydrothermarchaeota in Hydrothermal Sediment.</title>
        <authorList>
            <person name="Zhou Z."/>
            <person name="Liu Y."/>
            <person name="Xu W."/>
            <person name="Pan J."/>
            <person name="Luo Z.H."/>
            <person name="Li M."/>
        </authorList>
    </citation>
    <scope>NUCLEOTIDE SEQUENCE [LARGE SCALE GENOMIC DNA]</scope>
    <source>
        <strain evidence="8">HyVt-74</strain>
    </source>
</reference>
<accession>A0A7C5DAM5</accession>